<dbReference type="InterPro" id="IPR046357">
    <property type="entry name" value="PPIase_dom_sf"/>
</dbReference>
<protein>
    <recommendedName>
        <fullName evidence="6">Peptidyl-prolyl cis-trans isomerase</fullName>
        <ecNumber evidence="6">5.2.1.8</ecNumber>
    </recommendedName>
</protein>
<proteinExistence type="inferred from homology"/>
<dbReference type="Gene3D" id="3.10.50.40">
    <property type="match status" value="1"/>
</dbReference>
<gene>
    <name evidence="8" type="ORF">GGR27_001412</name>
</gene>
<dbReference type="PROSITE" id="PS50059">
    <property type="entry name" value="FKBP_PPIASE"/>
    <property type="match status" value="1"/>
</dbReference>
<dbReference type="PANTHER" id="PTHR43811:SF19">
    <property type="entry name" value="39 KDA FK506-BINDING NUCLEAR PROTEIN"/>
    <property type="match status" value="1"/>
</dbReference>
<dbReference type="RefSeq" id="WP_168036682.1">
    <property type="nucleotide sequence ID" value="NZ_JAATJH010000002.1"/>
</dbReference>
<reference evidence="8 9" key="1">
    <citation type="submission" date="2020-03" db="EMBL/GenBank/DDBJ databases">
        <title>Genomic Encyclopedia of Type Strains, Phase IV (KMG-IV): sequencing the most valuable type-strain genomes for metagenomic binning, comparative biology and taxonomic classification.</title>
        <authorList>
            <person name="Goeker M."/>
        </authorList>
    </citation>
    <scope>NUCLEOTIDE SEQUENCE [LARGE SCALE GENOMIC DNA]</scope>
    <source>
        <strain evidence="8 9">DSM 105096</strain>
    </source>
</reference>
<feature type="domain" description="PPIase FKBP-type" evidence="7">
    <location>
        <begin position="57"/>
        <end position="143"/>
    </location>
</feature>
<evidence type="ECO:0000313" key="9">
    <source>
        <dbReference type="Proteomes" id="UP000770785"/>
    </source>
</evidence>
<name>A0ABX0X9H3_9BACT</name>
<dbReference type="InterPro" id="IPR001179">
    <property type="entry name" value="PPIase_FKBP_dom"/>
</dbReference>
<keyword evidence="4 5" id="KW-0413">Isomerase</keyword>
<organism evidence="8 9">
    <name type="scientific">Neolewinella antarctica</name>
    <dbReference type="NCBI Taxonomy" id="442734"/>
    <lineage>
        <taxon>Bacteria</taxon>
        <taxon>Pseudomonadati</taxon>
        <taxon>Bacteroidota</taxon>
        <taxon>Saprospiria</taxon>
        <taxon>Saprospirales</taxon>
        <taxon>Lewinellaceae</taxon>
        <taxon>Neolewinella</taxon>
    </lineage>
</organism>
<dbReference type="Proteomes" id="UP000770785">
    <property type="component" value="Unassembled WGS sequence"/>
</dbReference>
<dbReference type="PANTHER" id="PTHR43811">
    <property type="entry name" value="FKBP-TYPE PEPTIDYL-PROLYL CIS-TRANS ISOMERASE FKPA"/>
    <property type="match status" value="1"/>
</dbReference>
<evidence type="ECO:0000256" key="1">
    <source>
        <dbReference type="ARBA" id="ARBA00000971"/>
    </source>
</evidence>
<evidence type="ECO:0000259" key="7">
    <source>
        <dbReference type="PROSITE" id="PS50059"/>
    </source>
</evidence>
<dbReference type="EMBL" id="JAATJH010000002">
    <property type="protein sequence ID" value="NJC25913.1"/>
    <property type="molecule type" value="Genomic_DNA"/>
</dbReference>
<dbReference type="GO" id="GO:0016853">
    <property type="term" value="F:isomerase activity"/>
    <property type="evidence" value="ECO:0007669"/>
    <property type="project" value="UniProtKB-KW"/>
</dbReference>
<accession>A0ABX0X9H3</accession>
<keyword evidence="3 5" id="KW-0697">Rotamase</keyword>
<evidence type="ECO:0000256" key="6">
    <source>
        <dbReference type="RuleBase" id="RU003915"/>
    </source>
</evidence>
<dbReference type="EC" id="5.2.1.8" evidence="6"/>
<evidence type="ECO:0000256" key="5">
    <source>
        <dbReference type="PROSITE-ProRule" id="PRU00277"/>
    </source>
</evidence>
<evidence type="ECO:0000313" key="8">
    <source>
        <dbReference type="EMBL" id="NJC25913.1"/>
    </source>
</evidence>
<comment type="similarity">
    <text evidence="2 6">Belongs to the FKBP-type PPIase family.</text>
</comment>
<evidence type="ECO:0000256" key="4">
    <source>
        <dbReference type="ARBA" id="ARBA00023235"/>
    </source>
</evidence>
<evidence type="ECO:0000256" key="3">
    <source>
        <dbReference type="ARBA" id="ARBA00023110"/>
    </source>
</evidence>
<dbReference type="Pfam" id="PF00254">
    <property type="entry name" value="FKBP_C"/>
    <property type="match status" value="1"/>
</dbReference>
<comment type="catalytic activity">
    <reaction evidence="1 5 6">
        <text>[protein]-peptidylproline (omega=180) = [protein]-peptidylproline (omega=0)</text>
        <dbReference type="Rhea" id="RHEA:16237"/>
        <dbReference type="Rhea" id="RHEA-COMP:10747"/>
        <dbReference type="Rhea" id="RHEA-COMP:10748"/>
        <dbReference type="ChEBI" id="CHEBI:83833"/>
        <dbReference type="ChEBI" id="CHEBI:83834"/>
        <dbReference type="EC" id="5.2.1.8"/>
    </reaction>
</comment>
<comment type="caution">
    <text evidence="8">The sequence shown here is derived from an EMBL/GenBank/DDBJ whole genome shotgun (WGS) entry which is preliminary data.</text>
</comment>
<sequence>MKKKETARIKSRRPAVLAHAESVRTDYQSGDLNPKRTTGGLGYVIHERGDGRQLLRGERVQVLYVGLLSATGEVFDDNFASGKPFRFHLGNGEVIDGWDVGIALMRRGDRATLFIPPALGYGKDGYPPEIPGDSELVFYVELV</sequence>
<evidence type="ECO:0000256" key="2">
    <source>
        <dbReference type="ARBA" id="ARBA00006577"/>
    </source>
</evidence>
<keyword evidence="9" id="KW-1185">Reference proteome</keyword>
<dbReference type="SUPFAM" id="SSF54534">
    <property type="entry name" value="FKBP-like"/>
    <property type="match status" value="1"/>
</dbReference>